<proteinExistence type="predicted"/>
<gene>
    <name evidence="2" type="ORF">AFUS01_LOCUS22720</name>
</gene>
<organism evidence="2 3">
    <name type="scientific">Allacma fusca</name>
    <dbReference type="NCBI Taxonomy" id="39272"/>
    <lineage>
        <taxon>Eukaryota</taxon>
        <taxon>Metazoa</taxon>
        <taxon>Ecdysozoa</taxon>
        <taxon>Arthropoda</taxon>
        <taxon>Hexapoda</taxon>
        <taxon>Collembola</taxon>
        <taxon>Symphypleona</taxon>
        <taxon>Sminthuridae</taxon>
        <taxon>Allacma</taxon>
    </lineage>
</organism>
<dbReference type="PROSITE" id="PS51257">
    <property type="entry name" value="PROKAR_LIPOPROTEIN"/>
    <property type="match status" value="1"/>
</dbReference>
<evidence type="ECO:0000313" key="3">
    <source>
        <dbReference type="Proteomes" id="UP000708208"/>
    </source>
</evidence>
<name>A0A8J2K9H7_9HEXA</name>
<dbReference type="Proteomes" id="UP000708208">
    <property type="component" value="Unassembled WGS sequence"/>
</dbReference>
<feature type="signal peptide" evidence="1">
    <location>
        <begin position="1"/>
        <end position="20"/>
    </location>
</feature>
<accession>A0A8J2K9H7</accession>
<sequence length="342" mass="39434">MKASVLIVSFIIFSCYSSMAIEYGAGEDWTVKYYNDHKVRYEDPMNVPSTFKKAMKKGWKVGQIVGDDGYDCHNGGYFLGVRVIGPDPGLGLLYDIRGKLAGAQFLILDENLSYADRKRFELEPAYQKTEILVGEKYEKFYQLTFYFRNPYKICDPEYYPERGYEGRTIDGMFIQRGKTAREKHILEVPLIMETNEKIDQDWTRLNCYDGMGYVSGFYLEGWNETNCQRGFPVVGLYDPDNDYLVGIAVLTLLEYGENPKVSDWVDHLDPGEVQEVTRGPDCLKEHTILGLFFYGIAHPEDLSCPGSYKCENSEVFFNIIKILLMISSELKSYELKLIYEFK</sequence>
<comment type="caution">
    <text evidence="2">The sequence shown here is derived from an EMBL/GenBank/DDBJ whole genome shotgun (WGS) entry which is preliminary data.</text>
</comment>
<protein>
    <submittedName>
        <fullName evidence="2">Uncharacterized protein</fullName>
    </submittedName>
</protein>
<evidence type="ECO:0000313" key="2">
    <source>
        <dbReference type="EMBL" id="CAG7734324.1"/>
    </source>
</evidence>
<reference evidence="2" key="1">
    <citation type="submission" date="2021-06" db="EMBL/GenBank/DDBJ databases">
        <authorList>
            <person name="Hodson N. C."/>
            <person name="Mongue J. A."/>
            <person name="Jaron S. K."/>
        </authorList>
    </citation>
    <scope>NUCLEOTIDE SEQUENCE</scope>
</reference>
<dbReference type="AlphaFoldDB" id="A0A8J2K9H7"/>
<feature type="chain" id="PRO_5035246020" evidence="1">
    <location>
        <begin position="21"/>
        <end position="342"/>
    </location>
</feature>
<evidence type="ECO:0000256" key="1">
    <source>
        <dbReference type="SAM" id="SignalP"/>
    </source>
</evidence>
<keyword evidence="3" id="KW-1185">Reference proteome</keyword>
<dbReference type="EMBL" id="CAJVCH010266900">
    <property type="protein sequence ID" value="CAG7734324.1"/>
    <property type="molecule type" value="Genomic_DNA"/>
</dbReference>
<keyword evidence="1" id="KW-0732">Signal</keyword>